<dbReference type="VEuPathDB" id="TriTrypDB:ADEAN_001040300"/>
<accession>A0A7G2CU78</accession>
<dbReference type="Proteomes" id="UP000515908">
    <property type="component" value="Chromosome 28"/>
</dbReference>
<dbReference type="PANTHER" id="PTHR24362">
    <property type="entry name" value="SERINE/THREONINE-PROTEIN KINASE NEK"/>
    <property type="match status" value="1"/>
</dbReference>
<evidence type="ECO:0000313" key="3">
    <source>
        <dbReference type="Proteomes" id="UP000515908"/>
    </source>
</evidence>
<dbReference type="PROSITE" id="PS50011">
    <property type="entry name" value="PROTEIN_KINASE_DOM"/>
    <property type="match status" value="1"/>
</dbReference>
<dbReference type="Gene3D" id="1.10.510.10">
    <property type="entry name" value="Transferase(Phosphotransferase) domain 1"/>
    <property type="match status" value="1"/>
</dbReference>
<organism evidence="2 3">
    <name type="scientific">Angomonas deanei</name>
    <dbReference type="NCBI Taxonomy" id="59799"/>
    <lineage>
        <taxon>Eukaryota</taxon>
        <taxon>Discoba</taxon>
        <taxon>Euglenozoa</taxon>
        <taxon>Kinetoplastea</taxon>
        <taxon>Metakinetoplastina</taxon>
        <taxon>Trypanosomatida</taxon>
        <taxon>Trypanosomatidae</taxon>
        <taxon>Strigomonadinae</taxon>
        <taxon>Angomonas</taxon>
    </lineage>
</organism>
<protein>
    <recommendedName>
        <fullName evidence="1">Protein kinase domain-containing protein</fullName>
    </recommendedName>
</protein>
<feature type="domain" description="Protein kinase" evidence="1">
    <location>
        <begin position="1"/>
        <end position="100"/>
    </location>
</feature>
<dbReference type="EMBL" id="LR877172">
    <property type="protein sequence ID" value="CAD2222849.1"/>
    <property type="molecule type" value="Genomic_DNA"/>
</dbReference>
<dbReference type="AlphaFoldDB" id="A0A7G2CU78"/>
<proteinExistence type="predicted"/>
<dbReference type="PANTHER" id="PTHR24362:SF309">
    <property type="entry name" value="PROTEIN KINASE DOMAIN-CONTAINING PROTEIN"/>
    <property type="match status" value="1"/>
</dbReference>
<reference evidence="2 3" key="1">
    <citation type="submission" date="2020-08" db="EMBL/GenBank/DDBJ databases">
        <authorList>
            <person name="Newling K."/>
            <person name="Davey J."/>
            <person name="Forrester S."/>
        </authorList>
    </citation>
    <scope>NUCLEOTIDE SEQUENCE [LARGE SCALE GENOMIC DNA]</scope>
    <source>
        <strain evidence="3">Crithidia deanei Carvalho (ATCC PRA-265)</strain>
    </source>
</reference>
<dbReference type="InterPro" id="IPR000719">
    <property type="entry name" value="Prot_kinase_dom"/>
</dbReference>
<evidence type="ECO:0000259" key="1">
    <source>
        <dbReference type="PROSITE" id="PS50011"/>
    </source>
</evidence>
<dbReference type="SUPFAM" id="SSF56112">
    <property type="entry name" value="Protein kinase-like (PK-like)"/>
    <property type="match status" value="1"/>
</dbReference>
<name>A0A7G2CU78_9TRYP</name>
<dbReference type="OrthoDB" id="10020333at2759"/>
<evidence type="ECO:0000313" key="2">
    <source>
        <dbReference type="EMBL" id="CAD2222849.1"/>
    </source>
</evidence>
<sequence>MPPELYARREDLEALGPPAEIEKRKMVNVYALDVWSLGITFLSLLTGEIPFHSLNQIRSVLTKGFQLPSSVPAEWVPVLSAMTHPNQHRRADMRTVRKMLKEMEEKQIKSVRAIPSTKSIPTKNLDIKFSTIKMTNEDDAVLTSMLGTMYNNDEMHPKRNVENSFVTFGKEMGEDSVRCSYSNVHQKGRAADTGSGGNSAVRGGPVLVRQASTGTPLLPNVRTPATIGGKLNPWHNPSISQSQISLESNDFDGRNRRAQALMDAVKLKLT</sequence>
<keyword evidence="3" id="KW-1185">Reference proteome</keyword>
<gene>
    <name evidence="2" type="ORF">ADEAN_001040300</name>
</gene>
<dbReference type="GO" id="GO:0005524">
    <property type="term" value="F:ATP binding"/>
    <property type="evidence" value="ECO:0007669"/>
    <property type="project" value="InterPro"/>
</dbReference>
<dbReference type="InterPro" id="IPR011009">
    <property type="entry name" value="Kinase-like_dom_sf"/>
</dbReference>
<dbReference type="GO" id="GO:0004672">
    <property type="term" value="F:protein kinase activity"/>
    <property type="evidence" value="ECO:0007669"/>
    <property type="project" value="InterPro"/>
</dbReference>